<dbReference type="Pfam" id="PF04545">
    <property type="entry name" value="Sigma70_r4"/>
    <property type="match status" value="1"/>
</dbReference>
<sequence>MVLETKAMVEDIMAGTVEPEADLTTGDAEPLADLDATDERGVSADLVRAYLNGIGRTRLLTAVEEVTLSKRIEAGLYAEEKLPSAGADLAPLLRIIVAEGRAAKNHLLEANLRLVVSIAKRYTGRGMAFLDLIQEGNLGLIRAVEKFDYTKGYKFSTYATWWIRQAITRAMADQARTIRIPVHMVEQVNRMVRARRDLAAQLGREPSITEIATAMSVPEFQVIELISYDREPVSLDQAVGEDGESALGDFVAAVDPNQPGEGVAQGELRNEVEIVLATLTERESAVIRLRFGLDDGRQRTLDEVGREFGLSRERIRQIEKVTMLKLRDPERASRLEAYAV</sequence>
<dbReference type="InterPro" id="IPR009042">
    <property type="entry name" value="RNA_pol_sigma70_r1_2"/>
</dbReference>
<comment type="similarity">
    <text evidence="1 6">Belongs to the sigma-70 factor family.</text>
</comment>
<dbReference type="EMBL" id="VIWY01000001">
    <property type="protein sequence ID" value="TWG25255.1"/>
    <property type="molecule type" value="Genomic_DNA"/>
</dbReference>
<name>A0A561WN26_ACTTI</name>
<evidence type="ECO:0000256" key="6">
    <source>
        <dbReference type="RuleBase" id="RU362124"/>
    </source>
</evidence>
<evidence type="ECO:0000256" key="4">
    <source>
        <dbReference type="ARBA" id="ARBA00023125"/>
    </source>
</evidence>
<dbReference type="InterPro" id="IPR007624">
    <property type="entry name" value="RNA_pol_sigma70_r3"/>
</dbReference>
<organism evidence="9 10">
    <name type="scientific">Actinoplanes teichomyceticus</name>
    <dbReference type="NCBI Taxonomy" id="1867"/>
    <lineage>
        <taxon>Bacteria</taxon>
        <taxon>Bacillati</taxon>
        <taxon>Actinomycetota</taxon>
        <taxon>Actinomycetes</taxon>
        <taxon>Micromonosporales</taxon>
        <taxon>Micromonosporaceae</taxon>
        <taxon>Actinoplanes</taxon>
    </lineage>
</organism>
<dbReference type="AlphaFoldDB" id="A0A561WN26"/>
<dbReference type="InterPro" id="IPR013324">
    <property type="entry name" value="RNA_pol_sigma_r3/r4-like"/>
</dbReference>
<keyword evidence="5 6" id="KW-0804">Transcription</keyword>
<dbReference type="PANTHER" id="PTHR30603:SF60">
    <property type="entry name" value="RNA POLYMERASE SIGMA FACTOR RPOD"/>
    <property type="match status" value="1"/>
</dbReference>
<evidence type="ECO:0000313" key="9">
    <source>
        <dbReference type="EMBL" id="TWG25255.1"/>
    </source>
</evidence>
<dbReference type="PROSITE" id="PS00716">
    <property type="entry name" value="SIGMA70_2"/>
    <property type="match status" value="1"/>
</dbReference>
<feature type="domain" description="RNA polymerase sigma-70" evidence="7">
    <location>
        <begin position="131"/>
        <end position="144"/>
    </location>
</feature>
<dbReference type="PRINTS" id="PR00046">
    <property type="entry name" value="SIGMA70FCT"/>
</dbReference>
<dbReference type="Pfam" id="PF04542">
    <property type="entry name" value="Sigma70_r2"/>
    <property type="match status" value="1"/>
</dbReference>
<feature type="domain" description="RNA polymerase sigma-70" evidence="8">
    <location>
        <begin position="300"/>
        <end position="326"/>
    </location>
</feature>
<keyword evidence="10" id="KW-1185">Reference proteome</keyword>
<dbReference type="InterPro" id="IPR000943">
    <property type="entry name" value="RNA_pol_sigma70"/>
</dbReference>
<evidence type="ECO:0000256" key="3">
    <source>
        <dbReference type="ARBA" id="ARBA00023082"/>
    </source>
</evidence>
<keyword evidence="2 6" id="KW-0805">Transcription regulation</keyword>
<reference evidence="9 10" key="1">
    <citation type="submission" date="2019-06" db="EMBL/GenBank/DDBJ databases">
        <title>Sequencing the genomes of 1000 actinobacteria strains.</title>
        <authorList>
            <person name="Klenk H.-P."/>
        </authorList>
    </citation>
    <scope>NUCLEOTIDE SEQUENCE [LARGE SCALE GENOMIC DNA]</scope>
    <source>
        <strain evidence="9 10">DSM 43866</strain>
    </source>
</reference>
<dbReference type="PANTHER" id="PTHR30603">
    <property type="entry name" value="RNA POLYMERASE SIGMA FACTOR RPO"/>
    <property type="match status" value="1"/>
</dbReference>
<dbReference type="NCBIfam" id="TIGR02937">
    <property type="entry name" value="sigma70-ECF"/>
    <property type="match status" value="1"/>
</dbReference>
<dbReference type="SUPFAM" id="SSF88659">
    <property type="entry name" value="Sigma3 and sigma4 domains of RNA polymerase sigma factors"/>
    <property type="match status" value="2"/>
</dbReference>
<dbReference type="InterPro" id="IPR007630">
    <property type="entry name" value="RNA_pol_sigma70_r4"/>
</dbReference>
<dbReference type="Gene3D" id="1.10.10.10">
    <property type="entry name" value="Winged helix-like DNA-binding domain superfamily/Winged helix DNA-binding domain"/>
    <property type="match status" value="2"/>
</dbReference>
<evidence type="ECO:0000313" key="10">
    <source>
        <dbReference type="Proteomes" id="UP000320239"/>
    </source>
</evidence>
<dbReference type="FunFam" id="1.10.601.10:FF:000001">
    <property type="entry name" value="RNA polymerase sigma factor SigA"/>
    <property type="match status" value="1"/>
</dbReference>
<dbReference type="SUPFAM" id="SSF88946">
    <property type="entry name" value="Sigma2 domain of RNA polymerase sigma factors"/>
    <property type="match status" value="1"/>
</dbReference>
<dbReference type="Proteomes" id="UP000320239">
    <property type="component" value="Unassembled WGS sequence"/>
</dbReference>
<dbReference type="InterPro" id="IPR050239">
    <property type="entry name" value="Sigma-70_RNA_pol_init_factors"/>
</dbReference>
<keyword evidence="4 6" id="KW-0238">DNA-binding</keyword>
<dbReference type="Gene3D" id="1.10.601.10">
    <property type="entry name" value="RNA Polymerase Primary Sigma Factor"/>
    <property type="match status" value="2"/>
</dbReference>
<dbReference type="InterPro" id="IPR014284">
    <property type="entry name" value="RNA_pol_sigma-70_dom"/>
</dbReference>
<comment type="caution">
    <text evidence="9">The sequence shown here is derived from an EMBL/GenBank/DDBJ whole genome shotgun (WGS) entry which is preliminary data.</text>
</comment>
<dbReference type="Pfam" id="PF00140">
    <property type="entry name" value="Sigma70_r1_2"/>
    <property type="match status" value="1"/>
</dbReference>
<gene>
    <name evidence="9" type="ORF">FHX34_101221</name>
</gene>
<accession>A0A561WN26</accession>
<evidence type="ECO:0000256" key="1">
    <source>
        <dbReference type="ARBA" id="ARBA00007788"/>
    </source>
</evidence>
<dbReference type="GO" id="GO:0006352">
    <property type="term" value="P:DNA-templated transcription initiation"/>
    <property type="evidence" value="ECO:0007669"/>
    <property type="project" value="InterPro"/>
</dbReference>
<dbReference type="GO" id="GO:0003677">
    <property type="term" value="F:DNA binding"/>
    <property type="evidence" value="ECO:0007669"/>
    <property type="project" value="UniProtKB-KW"/>
</dbReference>
<dbReference type="InterPro" id="IPR013325">
    <property type="entry name" value="RNA_pol_sigma_r2"/>
</dbReference>
<dbReference type="NCBIfam" id="NF005920">
    <property type="entry name" value="PRK07921.1"/>
    <property type="match status" value="1"/>
</dbReference>
<keyword evidence="3 6" id="KW-0731">Sigma factor</keyword>
<evidence type="ECO:0000256" key="2">
    <source>
        <dbReference type="ARBA" id="ARBA00023015"/>
    </source>
</evidence>
<dbReference type="GO" id="GO:0016987">
    <property type="term" value="F:sigma factor activity"/>
    <property type="evidence" value="ECO:0007669"/>
    <property type="project" value="UniProtKB-KW"/>
</dbReference>
<evidence type="ECO:0000256" key="5">
    <source>
        <dbReference type="ARBA" id="ARBA00023163"/>
    </source>
</evidence>
<dbReference type="InterPro" id="IPR007627">
    <property type="entry name" value="RNA_pol_sigma70_r2"/>
</dbReference>
<protein>
    <recommendedName>
        <fullName evidence="6">RNA polymerase sigma factor</fullName>
    </recommendedName>
</protein>
<evidence type="ECO:0000259" key="8">
    <source>
        <dbReference type="PROSITE" id="PS00716"/>
    </source>
</evidence>
<dbReference type="Pfam" id="PF04539">
    <property type="entry name" value="Sigma70_r3"/>
    <property type="match status" value="1"/>
</dbReference>
<dbReference type="InterPro" id="IPR036388">
    <property type="entry name" value="WH-like_DNA-bd_sf"/>
</dbReference>
<evidence type="ECO:0000259" key="7">
    <source>
        <dbReference type="PROSITE" id="PS00715"/>
    </source>
</evidence>
<dbReference type="PROSITE" id="PS00715">
    <property type="entry name" value="SIGMA70_1"/>
    <property type="match status" value="1"/>
</dbReference>
<dbReference type="CDD" id="cd06171">
    <property type="entry name" value="Sigma70_r4"/>
    <property type="match status" value="1"/>
</dbReference>
<comment type="function">
    <text evidence="6">Sigma factors are initiation factors that promote the attachment of RNA polymerase to specific initiation sites and are then released.</text>
</comment>
<proteinExistence type="inferred from homology"/>